<dbReference type="PANTHER" id="PTHR30625">
    <property type="entry name" value="PROTEIN TOLQ"/>
    <property type="match status" value="1"/>
</dbReference>
<dbReference type="KEGG" id="mri:Mal4_59060"/>
<evidence type="ECO:0000313" key="11">
    <source>
        <dbReference type="Proteomes" id="UP000320496"/>
    </source>
</evidence>
<comment type="similarity">
    <text evidence="6">Belongs to the exbB/tolQ family.</text>
</comment>
<evidence type="ECO:0000256" key="6">
    <source>
        <dbReference type="RuleBase" id="RU004057"/>
    </source>
</evidence>
<name>A0A517ZGD1_9PLAN</name>
<feature type="transmembrane region" description="Helical" evidence="8">
    <location>
        <begin position="21"/>
        <end position="43"/>
    </location>
</feature>
<keyword evidence="2" id="KW-1003">Cell membrane</keyword>
<keyword evidence="4 8" id="KW-1133">Transmembrane helix</keyword>
<organism evidence="10 11">
    <name type="scientific">Maioricimonas rarisocia</name>
    <dbReference type="NCBI Taxonomy" id="2528026"/>
    <lineage>
        <taxon>Bacteria</taxon>
        <taxon>Pseudomonadati</taxon>
        <taxon>Planctomycetota</taxon>
        <taxon>Planctomycetia</taxon>
        <taxon>Planctomycetales</taxon>
        <taxon>Planctomycetaceae</taxon>
        <taxon>Maioricimonas</taxon>
    </lineage>
</organism>
<dbReference type="InterPro" id="IPR002898">
    <property type="entry name" value="MotA_ExbB_proton_chnl"/>
</dbReference>
<protein>
    <submittedName>
        <fullName evidence="10">MotA/TolQ/ExbB proton channel family protein</fullName>
    </submittedName>
</protein>
<feature type="domain" description="MotA/TolQ/ExbB proton channel" evidence="9">
    <location>
        <begin position="142"/>
        <end position="248"/>
    </location>
</feature>
<gene>
    <name evidence="10" type="ORF">Mal4_59060</name>
</gene>
<evidence type="ECO:0000256" key="8">
    <source>
        <dbReference type="SAM" id="Phobius"/>
    </source>
</evidence>
<dbReference type="RefSeq" id="WP_145373071.1">
    <property type="nucleotide sequence ID" value="NZ_CP036275.1"/>
</dbReference>
<accession>A0A517ZGD1</accession>
<evidence type="ECO:0000256" key="2">
    <source>
        <dbReference type="ARBA" id="ARBA00022475"/>
    </source>
</evidence>
<keyword evidence="6" id="KW-0813">Transport</keyword>
<feature type="transmembrane region" description="Helical" evidence="8">
    <location>
        <begin position="214"/>
        <end position="236"/>
    </location>
</feature>
<keyword evidence="5 8" id="KW-0472">Membrane</keyword>
<reference evidence="10 11" key="1">
    <citation type="submission" date="2019-02" db="EMBL/GenBank/DDBJ databases">
        <title>Deep-cultivation of Planctomycetes and their phenomic and genomic characterization uncovers novel biology.</title>
        <authorList>
            <person name="Wiegand S."/>
            <person name="Jogler M."/>
            <person name="Boedeker C."/>
            <person name="Pinto D."/>
            <person name="Vollmers J."/>
            <person name="Rivas-Marin E."/>
            <person name="Kohn T."/>
            <person name="Peeters S.H."/>
            <person name="Heuer A."/>
            <person name="Rast P."/>
            <person name="Oberbeckmann S."/>
            <person name="Bunk B."/>
            <person name="Jeske O."/>
            <person name="Meyerdierks A."/>
            <person name="Storesund J.E."/>
            <person name="Kallscheuer N."/>
            <person name="Luecker S."/>
            <person name="Lage O.M."/>
            <person name="Pohl T."/>
            <person name="Merkel B.J."/>
            <person name="Hornburger P."/>
            <person name="Mueller R.-W."/>
            <person name="Bruemmer F."/>
            <person name="Labrenz M."/>
            <person name="Spormann A.M."/>
            <person name="Op den Camp H."/>
            <person name="Overmann J."/>
            <person name="Amann R."/>
            <person name="Jetten M.S.M."/>
            <person name="Mascher T."/>
            <person name="Medema M.H."/>
            <person name="Devos D.P."/>
            <person name="Kaster A.-K."/>
            <person name="Ovreas L."/>
            <person name="Rohde M."/>
            <person name="Galperin M.Y."/>
            <person name="Jogler C."/>
        </authorList>
    </citation>
    <scope>NUCLEOTIDE SEQUENCE [LARGE SCALE GENOMIC DNA]</scope>
    <source>
        <strain evidence="10 11">Mal4</strain>
    </source>
</reference>
<evidence type="ECO:0000259" key="9">
    <source>
        <dbReference type="Pfam" id="PF01618"/>
    </source>
</evidence>
<evidence type="ECO:0000256" key="5">
    <source>
        <dbReference type="ARBA" id="ARBA00023136"/>
    </source>
</evidence>
<dbReference type="GO" id="GO:0017038">
    <property type="term" value="P:protein import"/>
    <property type="evidence" value="ECO:0007669"/>
    <property type="project" value="TreeGrafter"/>
</dbReference>
<dbReference type="OrthoDB" id="230181at2"/>
<evidence type="ECO:0000256" key="1">
    <source>
        <dbReference type="ARBA" id="ARBA00004651"/>
    </source>
</evidence>
<dbReference type="EMBL" id="CP036275">
    <property type="protein sequence ID" value="QDU41538.1"/>
    <property type="molecule type" value="Genomic_DNA"/>
</dbReference>
<dbReference type="InterPro" id="IPR050790">
    <property type="entry name" value="ExbB/TolQ_transport"/>
</dbReference>
<keyword evidence="7" id="KW-0175">Coiled coil</keyword>
<dbReference type="Pfam" id="PF01618">
    <property type="entry name" value="MotA_ExbB"/>
    <property type="match status" value="1"/>
</dbReference>
<dbReference type="SUPFAM" id="SSF58113">
    <property type="entry name" value="Apolipoprotein A-I"/>
    <property type="match status" value="1"/>
</dbReference>
<evidence type="ECO:0000256" key="3">
    <source>
        <dbReference type="ARBA" id="ARBA00022692"/>
    </source>
</evidence>
<evidence type="ECO:0000313" key="10">
    <source>
        <dbReference type="EMBL" id="QDU41538.1"/>
    </source>
</evidence>
<proteinExistence type="inferred from homology"/>
<evidence type="ECO:0000256" key="7">
    <source>
        <dbReference type="SAM" id="Coils"/>
    </source>
</evidence>
<keyword evidence="11" id="KW-1185">Reference proteome</keyword>
<dbReference type="Proteomes" id="UP000320496">
    <property type="component" value="Chromosome"/>
</dbReference>
<keyword evidence="3 8" id="KW-0812">Transmembrane</keyword>
<keyword evidence="6" id="KW-0653">Protein transport</keyword>
<feature type="transmembrane region" description="Helical" evidence="8">
    <location>
        <begin position="172"/>
        <end position="194"/>
    </location>
</feature>
<dbReference type="PANTHER" id="PTHR30625:SF11">
    <property type="entry name" value="MOTA_TOLQ_EXBB PROTON CHANNEL DOMAIN-CONTAINING PROTEIN"/>
    <property type="match status" value="1"/>
</dbReference>
<sequence>MTEPTRDELSEFDSAFDRRSLARSVLTSPYIWGGLLTVGFYQLLPFLPVGRDVAQRYFCGHPLEYVLAGMSFVGMSILGIKLAGLRSERRALRQSLDAVKPEGGSLETAGQLAETINAWPDRQKTTHLGRRCHGVVSYVRGQKSAAGLEDHLKYLADVAADRLFESYSLLQTITWAVPIIGFLGTVMGITLAIANVTPDQLDTSLNEVTGGLAVAFDTTALALSLSLVLVFAYFFVKRDEERVLAQVEEIGIRRLLPLFPAAADGGSPWAQAESKAAESLLDRTETLIEKQTELWQDSMETLRSRWNETLDVQQQQLADSLSSGADQTLSSHSEQLAGLRRDFVQSYEQVSENLSETIAATEQMRQQHDAASREQIEQLWSQVHDDLTAVQATYREQTEALVSAMATKFEGWESRLEKATTAVENQLGALSRQSALLSKIVEQEENLAGLQQRLTENLEAVRSAETFEDTLHSLSAAVHLLSTRARQKAA</sequence>
<evidence type="ECO:0000256" key="4">
    <source>
        <dbReference type="ARBA" id="ARBA00022989"/>
    </source>
</evidence>
<feature type="transmembrane region" description="Helical" evidence="8">
    <location>
        <begin position="63"/>
        <end position="84"/>
    </location>
</feature>
<dbReference type="GO" id="GO:0005886">
    <property type="term" value="C:plasma membrane"/>
    <property type="evidence" value="ECO:0007669"/>
    <property type="project" value="UniProtKB-SubCell"/>
</dbReference>
<feature type="coiled-coil region" evidence="7">
    <location>
        <begin position="433"/>
        <end position="460"/>
    </location>
</feature>
<dbReference type="AlphaFoldDB" id="A0A517ZGD1"/>
<comment type="subcellular location">
    <subcellularLocation>
        <location evidence="1">Cell membrane</location>
        <topology evidence="1">Multi-pass membrane protein</topology>
    </subcellularLocation>
    <subcellularLocation>
        <location evidence="6">Membrane</location>
        <topology evidence="6">Multi-pass membrane protein</topology>
    </subcellularLocation>
</comment>